<proteinExistence type="predicted"/>
<dbReference type="InterPro" id="IPR053191">
    <property type="entry name" value="DcsG_Biosynth_Enzyme"/>
</dbReference>
<dbReference type="Proteomes" id="UP001499959">
    <property type="component" value="Unassembled WGS sequence"/>
</dbReference>
<dbReference type="EMBL" id="BAABJE010000010">
    <property type="protein sequence ID" value="GAA4795291.1"/>
    <property type="molecule type" value="Genomic_DNA"/>
</dbReference>
<sequence>MTRIAFATAIVSAALDDDMPPLLAACDRAGLAAEVRAWDDATVSWARYDAVVLRSPWDYFERLPAFLAWCARIDRDSRLLNPLPILRWNTDKHYLADLEAAGVPVVPTRFVEPDAEPLPALEAFFAAFPDAAEVVVKPTVSAGSRDTQRYRRAQSFAAANHLGALLDAGRSAMLQPYLDAVDTRGETALLYFDGTFSHAIRKAALLRPDEAGLDHTGLADAIAARAPEADELRVGEAVLAALRARSAEPLPYARVDLIRDEAGSPRLLELELTEPSLFFDQAPGSADRFVAALMRRLHD</sequence>
<evidence type="ECO:0000259" key="2">
    <source>
        <dbReference type="PROSITE" id="PS50975"/>
    </source>
</evidence>
<evidence type="ECO:0000313" key="3">
    <source>
        <dbReference type="EMBL" id="GAA4795291.1"/>
    </source>
</evidence>
<dbReference type="SUPFAM" id="SSF56059">
    <property type="entry name" value="Glutathione synthetase ATP-binding domain-like"/>
    <property type="match status" value="1"/>
</dbReference>
<protein>
    <recommendedName>
        <fullName evidence="2">ATP-grasp domain-containing protein</fullName>
    </recommendedName>
</protein>
<accession>A0ABP9BGT9</accession>
<comment type="caution">
    <text evidence="3">The sequence shown here is derived from an EMBL/GenBank/DDBJ whole genome shotgun (WGS) entry which is preliminary data.</text>
</comment>
<gene>
    <name evidence="3" type="ORF">GCM10023307_21260</name>
</gene>
<keyword evidence="1" id="KW-0067">ATP-binding</keyword>
<dbReference type="Gene3D" id="3.30.470.20">
    <property type="entry name" value="ATP-grasp fold, B domain"/>
    <property type="match status" value="1"/>
</dbReference>
<feature type="domain" description="ATP-grasp" evidence="2">
    <location>
        <begin position="95"/>
        <end position="298"/>
    </location>
</feature>
<dbReference type="PANTHER" id="PTHR39217:SF1">
    <property type="entry name" value="GLUTATHIONE SYNTHETASE"/>
    <property type="match status" value="1"/>
</dbReference>
<dbReference type="RefSeq" id="WP_345303296.1">
    <property type="nucleotide sequence ID" value="NZ_BAABJE010000010.1"/>
</dbReference>
<evidence type="ECO:0000313" key="4">
    <source>
        <dbReference type="Proteomes" id="UP001499959"/>
    </source>
</evidence>
<name>A0ABP9BGT9_9GAMM</name>
<keyword evidence="4" id="KW-1185">Reference proteome</keyword>
<dbReference type="InterPro" id="IPR011761">
    <property type="entry name" value="ATP-grasp"/>
</dbReference>
<dbReference type="PROSITE" id="PS50975">
    <property type="entry name" value="ATP_GRASP"/>
    <property type="match status" value="1"/>
</dbReference>
<evidence type="ECO:0000256" key="1">
    <source>
        <dbReference type="PROSITE-ProRule" id="PRU00409"/>
    </source>
</evidence>
<organism evidence="3 4">
    <name type="scientific">Lysobacter hankyongensis</name>
    <dbReference type="NCBI Taxonomy" id="1176535"/>
    <lineage>
        <taxon>Bacteria</taxon>
        <taxon>Pseudomonadati</taxon>
        <taxon>Pseudomonadota</taxon>
        <taxon>Gammaproteobacteria</taxon>
        <taxon>Lysobacterales</taxon>
        <taxon>Lysobacteraceae</taxon>
        <taxon>Lysobacter</taxon>
    </lineage>
</organism>
<reference evidence="4" key="1">
    <citation type="journal article" date="2019" name="Int. J. Syst. Evol. Microbiol.">
        <title>The Global Catalogue of Microorganisms (GCM) 10K type strain sequencing project: providing services to taxonomists for standard genome sequencing and annotation.</title>
        <authorList>
            <consortium name="The Broad Institute Genomics Platform"/>
            <consortium name="The Broad Institute Genome Sequencing Center for Infectious Disease"/>
            <person name="Wu L."/>
            <person name="Ma J."/>
        </authorList>
    </citation>
    <scope>NUCLEOTIDE SEQUENCE [LARGE SCALE GENOMIC DNA]</scope>
    <source>
        <strain evidence="4">JCM 18204</strain>
    </source>
</reference>
<dbReference type="PANTHER" id="PTHR39217">
    <property type="match status" value="1"/>
</dbReference>
<keyword evidence="1" id="KW-0547">Nucleotide-binding</keyword>